<dbReference type="InterPro" id="IPR001173">
    <property type="entry name" value="Glyco_trans_2-like"/>
</dbReference>
<dbReference type="PANTHER" id="PTHR43685:SF2">
    <property type="entry name" value="GLYCOSYLTRANSFERASE 2-LIKE DOMAIN-CONTAINING PROTEIN"/>
    <property type="match status" value="1"/>
</dbReference>
<dbReference type="Proteomes" id="UP000002015">
    <property type="component" value="Chromosome"/>
</dbReference>
<dbReference type="CAZy" id="GT2">
    <property type="family name" value="Glycosyltransferase Family 2"/>
</dbReference>
<gene>
    <name evidence="2" type="ordered locus">Ssed_3009</name>
</gene>
<reference evidence="2 3" key="1">
    <citation type="submission" date="2007-08" db="EMBL/GenBank/DDBJ databases">
        <title>Complete sequence of Shewanella sediminis HAW-EB3.</title>
        <authorList>
            <consortium name="US DOE Joint Genome Institute"/>
            <person name="Copeland A."/>
            <person name="Lucas S."/>
            <person name="Lapidus A."/>
            <person name="Barry K."/>
            <person name="Glavina del Rio T."/>
            <person name="Dalin E."/>
            <person name="Tice H."/>
            <person name="Pitluck S."/>
            <person name="Chertkov O."/>
            <person name="Brettin T."/>
            <person name="Bruce D."/>
            <person name="Detter J.C."/>
            <person name="Han C."/>
            <person name="Schmutz J."/>
            <person name="Larimer F."/>
            <person name="Land M."/>
            <person name="Hauser L."/>
            <person name="Kyrpides N."/>
            <person name="Kim E."/>
            <person name="Zhao J.-S."/>
            <person name="Richardson P."/>
        </authorList>
    </citation>
    <scope>NUCLEOTIDE SEQUENCE [LARGE SCALE GENOMIC DNA]</scope>
    <source>
        <strain evidence="2 3">HAW-EB3</strain>
    </source>
</reference>
<keyword evidence="2" id="KW-0808">Transferase</keyword>
<dbReference type="AlphaFoldDB" id="A8FXP0"/>
<name>A8FXP0_SHESH</name>
<protein>
    <submittedName>
        <fullName evidence="2">Glycosyl transferase, family 2</fullName>
    </submittedName>
</protein>
<dbReference type="Pfam" id="PF00535">
    <property type="entry name" value="Glycos_transf_2"/>
    <property type="match status" value="1"/>
</dbReference>
<keyword evidence="3" id="KW-1185">Reference proteome</keyword>
<dbReference type="InterPro" id="IPR050834">
    <property type="entry name" value="Glycosyltransf_2"/>
</dbReference>
<organism evidence="2 3">
    <name type="scientific">Shewanella sediminis (strain HAW-EB3)</name>
    <dbReference type="NCBI Taxonomy" id="425104"/>
    <lineage>
        <taxon>Bacteria</taxon>
        <taxon>Pseudomonadati</taxon>
        <taxon>Pseudomonadota</taxon>
        <taxon>Gammaproteobacteria</taxon>
        <taxon>Alteromonadales</taxon>
        <taxon>Shewanellaceae</taxon>
        <taxon>Shewanella</taxon>
    </lineage>
</organism>
<dbReference type="KEGG" id="sse:Ssed_3009"/>
<dbReference type="SUPFAM" id="SSF53448">
    <property type="entry name" value="Nucleotide-diphospho-sugar transferases"/>
    <property type="match status" value="1"/>
</dbReference>
<dbReference type="HOGENOM" id="CLU_071580_0_0_6"/>
<sequence>MTKVAIITRTKNRPILLPRVRASVENQTFRDFVWVLVNDAGERGEVDRQADIARTNGVDVVVVHRDKSVGMEAASNDGMKKSSSEYAVIHDDDDTWQPDFLKQTVDYLDENISNVGVVTHSIRIDEEITDNHVKITGKSSFNGQLNSIKLSDLSFHNNFPPISFLFRRSCYDAVNGFDETLPVLGDWDFNLRTLLEGDIGLIPEALANYHFRISNVKASDSYGNTVTAGIDKHIQYEAIYRNRKLRNDINTNSLGLGFVLHQAYVAGPRHQSYVSLLIQKILKKIGLFEFVKRLLS</sequence>
<dbReference type="eggNOG" id="COG1216">
    <property type="taxonomic scope" value="Bacteria"/>
</dbReference>
<accession>A8FXP0</accession>
<evidence type="ECO:0000313" key="3">
    <source>
        <dbReference type="Proteomes" id="UP000002015"/>
    </source>
</evidence>
<proteinExistence type="predicted"/>
<dbReference type="RefSeq" id="WP_012143343.1">
    <property type="nucleotide sequence ID" value="NC_009831.1"/>
</dbReference>
<dbReference type="STRING" id="425104.Ssed_3009"/>
<dbReference type="EMBL" id="CP000821">
    <property type="protein sequence ID" value="ABV37613.1"/>
    <property type="molecule type" value="Genomic_DNA"/>
</dbReference>
<dbReference type="InterPro" id="IPR029044">
    <property type="entry name" value="Nucleotide-diphossugar_trans"/>
</dbReference>
<dbReference type="GO" id="GO:0016740">
    <property type="term" value="F:transferase activity"/>
    <property type="evidence" value="ECO:0007669"/>
    <property type="project" value="UniProtKB-KW"/>
</dbReference>
<evidence type="ECO:0000313" key="2">
    <source>
        <dbReference type="EMBL" id="ABV37613.1"/>
    </source>
</evidence>
<dbReference type="Gene3D" id="3.90.550.10">
    <property type="entry name" value="Spore Coat Polysaccharide Biosynthesis Protein SpsA, Chain A"/>
    <property type="match status" value="1"/>
</dbReference>
<dbReference type="PANTHER" id="PTHR43685">
    <property type="entry name" value="GLYCOSYLTRANSFERASE"/>
    <property type="match status" value="1"/>
</dbReference>
<evidence type="ECO:0000259" key="1">
    <source>
        <dbReference type="Pfam" id="PF00535"/>
    </source>
</evidence>
<feature type="domain" description="Glycosyltransferase 2-like" evidence="1">
    <location>
        <begin position="6"/>
        <end position="134"/>
    </location>
</feature>